<accession>A0A6B1G6F3</accession>
<dbReference type="SUPFAM" id="SSF53335">
    <property type="entry name" value="S-adenosyl-L-methionine-dependent methyltransferases"/>
    <property type="match status" value="1"/>
</dbReference>
<proteinExistence type="predicted"/>
<dbReference type="CDD" id="cd02440">
    <property type="entry name" value="AdoMet_MTases"/>
    <property type="match status" value="1"/>
</dbReference>
<keyword evidence="3" id="KW-0489">Methyltransferase</keyword>
<dbReference type="PANTHER" id="PTHR43591">
    <property type="entry name" value="METHYLTRANSFERASE"/>
    <property type="match status" value="1"/>
</dbReference>
<dbReference type="GO" id="GO:0008757">
    <property type="term" value="F:S-adenosylmethionine-dependent methyltransferase activity"/>
    <property type="evidence" value="ECO:0007669"/>
    <property type="project" value="InterPro"/>
</dbReference>
<evidence type="ECO:0000313" key="3">
    <source>
        <dbReference type="EMBL" id="MYH61694.1"/>
    </source>
</evidence>
<dbReference type="InterPro" id="IPR013216">
    <property type="entry name" value="Methyltransf_11"/>
</dbReference>
<dbReference type="PANTHER" id="PTHR43591:SF24">
    <property type="entry name" value="2-METHOXY-6-POLYPRENYL-1,4-BENZOQUINOL METHYLASE, MITOCHONDRIAL"/>
    <property type="match status" value="1"/>
</dbReference>
<dbReference type="Pfam" id="PF08241">
    <property type="entry name" value="Methyltransf_11"/>
    <property type="match status" value="1"/>
</dbReference>
<dbReference type="Gene3D" id="3.40.50.150">
    <property type="entry name" value="Vaccinia Virus protein VP39"/>
    <property type="match status" value="1"/>
</dbReference>
<dbReference type="EMBL" id="VYDA01000301">
    <property type="protein sequence ID" value="MYH61694.1"/>
    <property type="molecule type" value="Genomic_DNA"/>
</dbReference>
<protein>
    <submittedName>
        <fullName evidence="3">Methyltransferase domain-containing protein</fullName>
    </submittedName>
</protein>
<gene>
    <name evidence="3" type="ORF">F4148_07985</name>
</gene>
<reference evidence="3" key="1">
    <citation type="submission" date="2019-09" db="EMBL/GenBank/DDBJ databases">
        <title>Characterisation of the sponge microbiome using genome-centric metagenomics.</title>
        <authorList>
            <person name="Engelberts J.P."/>
            <person name="Robbins S.J."/>
            <person name="De Goeij J.M."/>
            <person name="Aranda M."/>
            <person name="Bell S.C."/>
            <person name="Webster N.S."/>
        </authorList>
    </citation>
    <scope>NUCLEOTIDE SEQUENCE</scope>
    <source>
        <strain evidence="3">SB0675_bin_29</strain>
    </source>
</reference>
<feature type="domain" description="Methyltransferase type 11" evidence="2">
    <location>
        <begin position="69"/>
        <end position="167"/>
    </location>
</feature>
<dbReference type="AlphaFoldDB" id="A0A6B1G6F3"/>
<evidence type="ECO:0000259" key="2">
    <source>
        <dbReference type="Pfam" id="PF08241"/>
    </source>
</evidence>
<organism evidence="3">
    <name type="scientific">Caldilineaceae bacterium SB0675_bin_29</name>
    <dbReference type="NCBI Taxonomy" id="2605266"/>
    <lineage>
        <taxon>Bacteria</taxon>
        <taxon>Bacillati</taxon>
        <taxon>Chloroflexota</taxon>
        <taxon>Caldilineae</taxon>
        <taxon>Caldilineales</taxon>
        <taxon>Caldilineaceae</taxon>
    </lineage>
</organism>
<feature type="region of interest" description="Disordered" evidence="1">
    <location>
        <begin position="1"/>
        <end position="30"/>
    </location>
</feature>
<name>A0A6B1G6F3_9CHLR</name>
<keyword evidence="3" id="KW-0808">Transferase</keyword>
<dbReference type="InterPro" id="IPR029063">
    <property type="entry name" value="SAM-dependent_MTases_sf"/>
</dbReference>
<comment type="caution">
    <text evidence="3">The sequence shown here is derived from an EMBL/GenBank/DDBJ whole genome shotgun (WGS) entry which is preliminary data.</text>
</comment>
<sequence>MPQMSPDTALSGLSRPAEPEHTAPEPVTPYYSRGVQLKAKHDGTKMVSGRSLETWALGLVPVKAVAKILDAGCGWGRFTWPLIETFALTSTNVTGIDTSLGMLETAAEEGQRRRRRPAFASADIQALPFPPGYFDAAMANHVLYHLPDIHKAVGKLARVLKEHGWLLATTNSDDVQVPVLEFHYAALDELSIGHNSGGHSSFSMENGGEILGAGFSNVDRHFFDDETRYTSADQFLASYKTIGRYRNLLAREDINPEKKRQLPVLVRQRAEEVISRIGELRSPVRMGAFVCTGPRK</sequence>
<dbReference type="GO" id="GO:0032259">
    <property type="term" value="P:methylation"/>
    <property type="evidence" value="ECO:0007669"/>
    <property type="project" value="UniProtKB-KW"/>
</dbReference>
<evidence type="ECO:0000256" key="1">
    <source>
        <dbReference type="SAM" id="MobiDB-lite"/>
    </source>
</evidence>